<protein>
    <submittedName>
        <fullName evidence="2">Uncharacterized protein</fullName>
    </submittedName>
</protein>
<proteinExistence type="predicted"/>
<evidence type="ECO:0000256" key="1">
    <source>
        <dbReference type="SAM" id="MobiDB-lite"/>
    </source>
</evidence>
<gene>
    <name evidence="2" type="ORF">KIL84_003606</name>
</gene>
<dbReference type="Proteomes" id="UP000827986">
    <property type="component" value="Unassembled WGS sequence"/>
</dbReference>
<dbReference type="AlphaFoldDB" id="A0A9D3WWR9"/>
<accession>A0A9D3WWR9</accession>
<keyword evidence="3" id="KW-1185">Reference proteome</keyword>
<dbReference type="EMBL" id="JAHDVG010000486">
    <property type="protein sequence ID" value="KAH1168123.1"/>
    <property type="molecule type" value="Genomic_DNA"/>
</dbReference>
<comment type="caution">
    <text evidence="2">The sequence shown here is derived from an EMBL/GenBank/DDBJ whole genome shotgun (WGS) entry which is preliminary data.</text>
</comment>
<evidence type="ECO:0000313" key="2">
    <source>
        <dbReference type="EMBL" id="KAH1168123.1"/>
    </source>
</evidence>
<organism evidence="2 3">
    <name type="scientific">Mauremys mutica</name>
    <name type="common">yellowpond turtle</name>
    <dbReference type="NCBI Taxonomy" id="74926"/>
    <lineage>
        <taxon>Eukaryota</taxon>
        <taxon>Metazoa</taxon>
        <taxon>Chordata</taxon>
        <taxon>Craniata</taxon>
        <taxon>Vertebrata</taxon>
        <taxon>Euteleostomi</taxon>
        <taxon>Archelosauria</taxon>
        <taxon>Testudinata</taxon>
        <taxon>Testudines</taxon>
        <taxon>Cryptodira</taxon>
        <taxon>Durocryptodira</taxon>
        <taxon>Testudinoidea</taxon>
        <taxon>Geoemydidae</taxon>
        <taxon>Geoemydinae</taxon>
        <taxon>Mauremys</taxon>
    </lineage>
</organism>
<feature type="region of interest" description="Disordered" evidence="1">
    <location>
        <begin position="47"/>
        <end position="66"/>
    </location>
</feature>
<reference evidence="2" key="1">
    <citation type="submission" date="2021-09" db="EMBL/GenBank/DDBJ databases">
        <title>The genome of Mauremys mutica provides insights into the evolution of semi-aquatic lifestyle.</title>
        <authorList>
            <person name="Gong S."/>
            <person name="Gao Y."/>
        </authorList>
    </citation>
    <scope>NUCLEOTIDE SEQUENCE</scope>
    <source>
        <strain evidence="2">MM-2020</strain>
        <tissue evidence="2">Muscle</tissue>
    </source>
</reference>
<sequence length="143" mass="15830">MDPVVVIYSVIDPKSKADIEFDQILETVASTELIVVQDNLLSWDGTAITHPTPPSRTPPEKRQPLDEGQELTLVPRLAIEEAMLAQHILGLYLEQCAAEPASEQASESEPVQYLFLITVLKLAVERPGFCFMVLTLLVSLLCK</sequence>
<name>A0A9D3WWR9_9SAUR</name>
<evidence type="ECO:0000313" key="3">
    <source>
        <dbReference type="Proteomes" id="UP000827986"/>
    </source>
</evidence>